<feature type="modified residue" description="N6-(pyridoxal phosphate)lysine" evidence="2">
    <location>
        <position position="199"/>
    </location>
</feature>
<keyword evidence="5" id="KW-1185">Reference proteome</keyword>
<dbReference type="PANTHER" id="PTHR30244:SF30">
    <property type="entry name" value="BLR5990 PROTEIN"/>
    <property type="match status" value="1"/>
</dbReference>
<dbReference type="OrthoDB" id="9768668at2"/>
<dbReference type="PIRSF" id="PIRSF000390">
    <property type="entry name" value="PLP_StrS"/>
    <property type="match status" value="1"/>
</dbReference>
<dbReference type="RefSeq" id="WP_007196090.1">
    <property type="nucleotide sequence ID" value="NZ_CM002917.1"/>
</dbReference>
<dbReference type="InterPro" id="IPR015421">
    <property type="entry name" value="PyrdxlP-dep_Trfase_major"/>
</dbReference>
<reference evidence="4 5" key="1">
    <citation type="submission" date="2007-10" db="EMBL/GenBank/DDBJ databases">
        <authorList>
            <person name="Wagner-Dobler I."/>
            <person name="Ferriera S."/>
            <person name="Johnson J."/>
            <person name="Kravitz S."/>
            <person name="Beeson K."/>
            <person name="Sutton G."/>
            <person name="Rogers Y.-H."/>
            <person name="Friedman R."/>
            <person name="Frazier M."/>
            <person name="Venter J.C."/>
        </authorList>
    </citation>
    <scope>NUCLEOTIDE SEQUENCE [LARGE SCALE GENOMIC DNA]</scope>
    <source>
        <strain evidence="4 5">DFL-43</strain>
    </source>
</reference>
<evidence type="ECO:0000256" key="3">
    <source>
        <dbReference type="RuleBase" id="RU004508"/>
    </source>
</evidence>
<sequence>MIPLAVPNLAGREAEYLQECITSTFVSTVGPFVGRFEEMVAEASGAKYAVATSAGTTALHAALVASGVRHGDLVIAPSFTFIASVAAIAHCGAQPWLFDVAADSWTLDPRLLAATLEAETERAEDGILRHRATGQRVAAILPVYTLGIPADMDPIVALAERYGLPIVSDAAAALGTSYKNRPSGALGADFTMFSFNGNKTVTAGGGGAIVTDDEAKAKLFRHLTTTARVGADYDHDMVGFNYRMTNLQAAVGCAQMENLDLFLNAKRRIAIAYRDAFADLDMVEPFPDPDYVRNGHWFAGVVLRRDFAGHLPDLRARLREAGIDARPFWKPAHLQAPYAAAPATAMAVSDDIWHRVLTLPCSTGLSTSDQAKVIEVMRNEIAKS</sequence>
<keyword evidence="2 3" id="KW-0663">Pyridoxal phosphate</keyword>
<gene>
    <name evidence="4" type="ORF">HPDFL43_01490</name>
</gene>
<dbReference type="SUPFAM" id="SSF53383">
    <property type="entry name" value="PLP-dependent transferases"/>
    <property type="match status" value="1"/>
</dbReference>
<dbReference type="eggNOG" id="COG0399">
    <property type="taxonomic scope" value="Bacteria"/>
</dbReference>
<dbReference type="Proteomes" id="UP000004291">
    <property type="component" value="Chromosome"/>
</dbReference>
<dbReference type="EMBL" id="ABIA03000002">
    <property type="protein sequence ID" value="EDQ34829.1"/>
    <property type="molecule type" value="Genomic_DNA"/>
</dbReference>
<dbReference type="InterPro" id="IPR015424">
    <property type="entry name" value="PyrdxlP-dep_Trfase"/>
</dbReference>
<evidence type="ECO:0000256" key="1">
    <source>
        <dbReference type="PIRSR" id="PIRSR000390-1"/>
    </source>
</evidence>
<accession>A9CZS0</accession>
<dbReference type="STRING" id="411684.HPDFL43_01490"/>
<name>A9CZS0_HOEPD</name>
<feature type="active site" description="Proton acceptor" evidence="1">
    <location>
        <position position="199"/>
    </location>
</feature>
<dbReference type="HOGENOM" id="CLU_033332_2_1_5"/>
<dbReference type="GO" id="GO:0008483">
    <property type="term" value="F:transaminase activity"/>
    <property type="evidence" value="ECO:0007669"/>
    <property type="project" value="TreeGrafter"/>
</dbReference>
<dbReference type="AlphaFoldDB" id="A9CZS0"/>
<organism evidence="4 5">
    <name type="scientific">Hoeflea phototrophica (strain DSM 17068 / NCIMB 14078 / DFL-43)</name>
    <dbReference type="NCBI Taxonomy" id="411684"/>
    <lineage>
        <taxon>Bacteria</taxon>
        <taxon>Pseudomonadati</taxon>
        <taxon>Pseudomonadota</taxon>
        <taxon>Alphaproteobacteria</taxon>
        <taxon>Hyphomicrobiales</taxon>
        <taxon>Rhizobiaceae</taxon>
        <taxon>Hoeflea</taxon>
    </lineage>
</organism>
<dbReference type="PANTHER" id="PTHR30244">
    <property type="entry name" value="TRANSAMINASE"/>
    <property type="match status" value="1"/>
</dbReference>
<proteinExistence type="inferred from homology"/>
<dbReference type="GO" id="GO:0030170">
    <property type="term" value="F:pyridoxal phosphate binding"/>
    <property type="evidence" value="ECO:0007669"/>
    <property type="project" value="TreeGrafter"/>
</dbReference>
<evidence type="ECO:0000313" key="5">
    <source>
        <dbReference type="Proteomes" id="UP000004291"/>
    </source>
</evidence>
<evidence type="ECO:0000313" key="4">
    <source>
        <dbReference type="EMBL" id="EDQ34829.1"/>
    </source>
</evidence>
<comment type="similarity">
    <text evidence="3">Belongs to the DegT/DnrJ/EryC1 family.</text>
</comment>
<dbReference type="Pfam" id="PF01041">
    <property type="entry name" value="DegT_DnrJ_EryC1"/>
    <property type="match status" value="1"/>
</dbReference>
<reference evidence="4 5" key="2">
    <citation type="submission" date="2012-06" db="EMBL/GenBank/DDBJ databases">
        <authorList>
            <person name="Fiebig A."/>
        </authorList>
    </citation>
    <scope>NUCLEOTIDE SEQUENCE [LARGE SCALE GENOMIC DNA]</scope>
    <source>
        <strain evidence="4 5">DFL-43</strain>
    </source>
</reference>
<dbReference type="InterPro" id="IPR000653">
    <property type="entry name" value="DegT/StrS_aminotransferase"/>
</dbReference>
<protein>
    <submittedName>
        <fullName evidence="4">Putative pyridoxal phosphate-dependent enzyme</fullName>
    </submittedName>
</protein>
<dbReference type="CDD" id="cd00616">
    <property type="entry name" value="AHBA_syn"/>
    <property type="match status" value="1"/>
</dbReference>
<dbReference type="Gene3D" id="3.40.640.10">
    <property type="entry name" value="Type I PLP-dependent aspartate aminotransferase-like (Major domain)"/>
    <property type="match status" value="1"/>
</dbReference>
<comment type="caution">
    <text evidence="4">The sequence shown here is derived from an EMBL/GenBank/DDBJ whole genome shotgun (WGS) entry which is preliminary data.</text>
</comment>
<evidence type="ECO:0000256" key="2">
    <source>
        <dbReference type="PIRSR" id="PIRSR000390-2"/>
    </source>
</evidence>
<dbReference type="GO" id="GO:0000271">
    <property type="term" value="P:polysaccharide biosynthetic process"/>
    <property type="evidence" value="ECO:0007669"/>
    <property type="project" value="TreeGrafter"/>
</dbReference>